<proteinExistence type="inferred from homology"/>
<feature type="compositionally biased region" description="Low complexity" evidence="7">
    <location>
        <begin position="410"/>
        <end position="423"/>
    </location>
</feature>
<comment type="caution">
    <text evidence="8">The sequence shown here is derived from an EMBL/GenBank/DDBJ whole genome shotgun (WGS) entry which is preliminary data.</text>
</comment>
<dbReference type="PANTHER" id="PTHR31791">
    <property type="entry name" value="FRIGIDA-LIKE PROTEIN 3-RELATED"/>
    <property type="match status" value="1"/>
</dbReference>
<dbReference type="InterPro" id="IPR012474">
    <property type="entry name" value="Frigida"/>
</dbReference>
<dbReference type="GO" id="GO:0009908">
    <property type="term" value="P:flower development"/>
    <property type="evidence" value="ECO:0007669"/>
    <property type="project" value="UniProtKB-KW"/>
</dbReference>
<organism evidence="8 9">
    <name type="scientific">Ziziphus jujuba var. spinosa</name>
    <dbReference type="NCBI Taxonomy" id="714518"/>
    <lineage>
        <taxon>Eukaryota</taxon>
        <taxon>Viridiplantae</taxon>
        <taxon>Streptophyta</taxon>
        <taxon>Embryophyta</taxon>
        <taxon>Tracheophyta</taxon>
        <taxon>Spermatophyta</taxon>
        <taxon>Magnoliopsida</taxon>
        <taxon>eudicotyledons</taxon>
        <taxon>Gunneridae</taxon>
        <taxon>Pentapetalae</taxon>
        <taxon>rosids</taxon>
        <taxon>fabids</taxon>
        <taxon>Rosales</taxon>
        <taxon>Rhamnaceae</taxon>
        <taxon>Paliureae</taxon>
        <taxon>Ziziphus</taxon>
    </lineage>
</organism>
<dbReference type="PANTHER" id="PTHR31791:SF47">
    <property type="entry name" value="INACTIVE FRIGIDA-LIKE PROTEIN 2"/>
    <property type="match status" value="1"/>
</dbReference>
<dbReference type="Proteomes" id="UP000813462">
    <property type="component" value="Unassembled WGS sequence"/>
</dbReference>
<keyword evidence="6" id="KW-0175">Coiled coil</keyword>
<dbReference type="OrthoDB" id="1166059at2759"/>
<feature type="coiled-coil region" evidence="6">
    <location>
        <begin position="6"/>
        <end position="33"/>
    </location>
</feature>
<dbReference type="Pfam" id="PF07899">
    <property type="entry name" value="Frigida"/>
    <property type="match status" value="1"/>
</dbReference>
<feature type="region of interest" description="Disordered" evidence="7">
    <location>
        <begin position="398"/>
        <end position="432"/>
    </location>
</feature>
<keyword evidence="2 5" id="KW-0217">Developmental protein</keyword>
<protein>
    <recommendedName>
        <fullName evidence="5">FRIGIDA-like protein</fullName>
    </recommendedName>
</protein>
<sequence>MAETTLAAISDALKEIDTKKEKLKKAFDDLQSQSTFLSSFSLTWSDLEAHFTSIQNSLTHKFNVLESLESHSKDPSFSPNPQTHMPNDPSSSANPQTQIPKDPSSSSDHPAIQNPVTQVANNGVSESSVLPRPELTAFCENMDGIGLRKYVNGASKDRTAIRAELPGAIRRAPDPAAMVLDAMEGFYRENEKNKGDKDLQLGGVRRSCVLLLEVLMGISPNVGAEVRVRARKLAVEWKGKVSRDGENPLECLGFLHFVAAYGLRSEFNMDELIDCILIIGKYRQTMDLCRKLGLGDKVADLIHKLLSQGKQLLAVKFVFEFQLTDKFPPVPLLKEYLKESKNLAKKVCREGKNSLKSLNEATAKEVGAMRSVIKVIEDYKLESEYPRGILEKQIEQLEKQKASRKRPAAKQQQVKNQKQQQQNGSKRPRTEASVGLVVAPKSYGAANSTVSSYQHSHLQSTGLLPDGPAPHVSSSAAPYGMPGLTPPIAPYVGSSARLYGLAGAPMGFSGNPTAGGSLLYSSEPYVESGYYDRPTAYAGYSVPSQYHPAYYPQ</sequence>
<evidence type="ECO:0000313" key="8">
    <source>
        <dbReference type="EMBL" id="KAH7546852.1"/>
    </source>
</evidence>
<comment type="similarity">
    <text evidence="1 5">Belongs to the Frigida family.</text>
</comment>
<keyword evidence="3 5" id="KW-0221">Differentiation</keyword>
<evidence type="ECO:0000256" key="1">
    <source>
        <dbReference type="ARBA" id="ARBA00008956"/>
    </source>
</evidence>
<evidence type="ECO:0000256" key="5">
    <source>
        <dbReference type="RuleBase" id="RU364012"/>
    </source>
</evidence>
<accession>A0A978W4G8</accession>
<feature type="region of interest" description="Disordered" evidence="7">
    <location>
        <begin position="70"/>
        <end position="113"/>
    </location>
</feature>
<keyword evidence="4 5" id="KW-0287">Flowering</keyword>
<dbReference type="AlphaFoldDB" id="A0A978W4G8"/>
<name>A0A978W4G8_ZIZJJ</name>
<evidence type="ECO:0000313" key="9">
    <source>
        <dbReference type="Proteomes" id="UP000813462"/>
    </source>
</evidence>
<dbReference type="GO" id="GO:0030154">
    <property type="term" value="P:cell differentiation"/>
    <property type="evidence" value="ECO:0007669"/>
    <property type="project" value="UniProtKB-KW"/>
</dbReference>
<evidence type="ECO:0000256" key="7">
    <source>
        <dbReference type="SAM" id="MobiDB-lite"/>
    </source>
</evidence>
<evidence type="ECO:0000256" key="3">
    <source>
        <dbReference type="ARBA" id="ARBA00022782"/>
    </source>
</evidence>
<gene>
    <name evidence="8" type="ORF">FEM48_Zijuj01G0244900</name>
</gene>
<evidence type="ECO:0000256" key="2">
    <source>
        <dbReference type="ARBA" id="ARBA00022473"/>
    </source>
</evidence>
<reference evidence="8" key="1">
    <citation type="journal article" date="2021" name="Front. Plant Sci.">
        <title>Chromosome-Scale Genome Assembly for Chinese Sour Jujube and Insights Into Its Genome Evolution and Domestication Signature.</title>
        <authorList>
            <person name="Shen L.-Y."/>
            <person name="Luo H."/>
            <person name="Wang X.-L."/>
            <person name="Wang X.-M."/>
            <person name="Qiu X.-J."/>
            <person name="Liu H."/>
            <person name="Zhou S.-S."/>
            <person name="Jia K.-H."/>
            <person name="Nie S."/>
            <person name="Bao Y.-T."/>
            <person name="Zhang R.-G."/>
            <person name="Yun Q.-Z."/>
            <person name="Chai Y.-H."/>
            <person name="Lu J.-Y."/>
            <person name="Li Y."/>
            <person name="Zhao S.-W."/>
            <person name="Mao J.-F."/>
            <person name="Jia S.-G."/>
            <person name="Mao Y.-M."/>
        </authorList>
    </citation>
    <scope>NUCLEOTIDE SEQUENCE</scope>
    <source>
        <strain evidence="8">AT0</strain>
        <tissue evidence="8">Leaf</tissue>
    </source>
</reference>
<evidence type="ECO:0000256" key="4">
    <source>
        <dbReference type="ARBA" id="ARBA00023089"/>
    </source>
</evidence>
<evidence type="ECO:0000256" key="6">
    <source>
        <dbReference type="SAM" id="Coils"/>
    </source>
</evidence>
<dbReference type="EMBL" id="JAEACU010000001">
    <property type="protein sequence ID" value="KAH7546852.1"/>
    <property type="molecule type" value="Genomic_DNA"/>
</dbReference>
<feature type="compositionally biased region" description="Polar residues" evidence="7">
    <location>
        <begin position="75"/>
        <end position="113"/>
    </location>
</feature>